<evidence type="ECO:0000313" key="4">
    <source>
        <dbReference type="Proteomes" id="UP000717696"/>
    </source>
</evidence>
<dbReference type="OrthoDB" id="10253736at2759"/>
<evidence type="ECO:0000313" key="3">
    <source>
        <dbReference type="EMBL" id="KAH7128085.1"/>
    </source>
</evidence>
<accession>A0A9P9DX42</accession>
<proteinExistence type="inferred from homology"/>
<comment type="caution">
    <text evidence="3">The sequence shown here is derived from an EMBL/GenBank/DDBJ whole genome shotgun (WGS) entry which is preliminary data.</text>
</comment>
<dbReference type="EMBL" id="JAGMUU010000022">
    <property type="protein sequence ID" value="KAH7128085.1"/>
    <property type="molecule type" value="Genomic_DNA"/>
</dbReference>
<dbReference type="AlphaFoldDB" id="A0A9P9DX42"/>
<gene>
    <name evidence="3" type="ORF">B0J13DRAFT_424041</name>
</gene>
<dbReference type="InterPro" id="IPR002347">
    <property type="entry name" value="SDR_fam"/>
</dbReference>
<dbReference type="GO" id="GO:0016616">
    <property type="term" value="F:oxidoreductase activity, acting on the CH-OH group of donors, NAD or NADP as acceptor"/>
    <property type="evidence" value="ECO:0007669"/>
    <property type="project" value="TreeGrafter"/>
</dbReference>
<dbReference type="InterPro" id="IPR036291">
    <property type="entry name" value="NAD(P)-bd_dom_sf"/>
</dbReference>
<feature type="non-terminal residue" evidence="3">
    <location>
        <position position="78"/>
    </location>
</feature>
<reference evidence="3" key="1">
    <citation type="journal article" date="2021" name="Nat. Commun.">
        <title>Genetic determinants of endophytism in the Arabidopsis root mycobiome.</title>
        <authorList>
            <person name="Mesny F."/>
            <person name="Miyauchi S."/>
            <person name="Thiergart T."/>
            <person name="Pickel B."/>
            <person name="Atanasova L."/>
            <person name="Karlsson M."/>
            <person name="Huettel B."/>
            <person name="Barry K.W."/>
            <person name="Haridas S."/>
            <person name="Chen C."/>
            <person name="Bauer D."/>
            <person name="Andreopoulos W."/>
            <person name="Pangilinan J."/>
            <person name="LaButti K."/>
            <person name="Riley R."/>
            <person name="Lipzen A."/>
            <person name="Clum A."/>
            <person name="Drula E."/>
            <person name="Henrissat B."/>
            <person name="Kohler A."/>
            <person name="Grigoriev I.V."/>
            <person name="Martin F.M."/>
            <person name="Hacquard S."/>
        </authorList>
    </citation>
    <scope>NUCLEOTIDE SEQUENCE</scope>
    <source>
        <strain evidence="3">MPI-CAGE-AT-0021</strain>
    </source>
</reference>
<dbReference type="Proteomes" id="UP000717696">
    <property type="component" value="Unassembled WGS sequence"/>
</dbReference>
<organism evidence="3 4">
    <name type="scientific">Dactylonectria estremocensis</name>
    <dbReference type="NCBI Taxonomy" id="1079267"/>
    <lineage>
        <taxon>Eukaryota</taxon>
        <taxon>Fungi</taxon>
        <taxon>Dikarya</taxon>
        <taxon>Ascomycota</taxon>
        <taxon>Pezizomycotina</taxon>
        <taxon>Sordariomycetes</taxon>
        <taxon>Hypocreomycetidae</taxon>
        <taxon>Hypocreales</taxon>
        <taxon>Nectriaceae</taxon>
        <taxon>Dactylonectria</taxon>
    </lineage>
</organism>
<dbReference type="PANTHER" id="PTHR24322">
    <property type="entry name" value="PKSB"/>
    <property type="match status" value="1"/>
</dbReference>
<keyword evidence="2" id="KW-0560">Oxidoreductase</keyword>
<dbReference type="Gene3D" id="3.40.50.720">
    <property type="entry name" value="NAD(P)-binding Rossmann-like Domain"/>
    <property type="match status" value="1"/>
</dbReference>
<evidence type="ECO:0000256" key="2">
    <source>
        <dbReference type="ARBA" id="ARBA00023002"/>
    </source>
</evidence>
<sequence>VNTFAQFFLVKEFLPWMIRQNYGHVIMTASMAGYVTVASNVDDSYSKASVLAFHEGLTQELKYMHNAPRDATRHITAN</sequence>
<comment type="similarity">
    <text evidence="1">Belongs to the short-chain dehydrogenases/reductases (SDR) family.</text>
</comment>
<dbReference type="SUPFAM" id="SSF51735">
    <property type="entry name" value="NAD(P)-binding Rossmann-fold domains"/>
    <property type="match status" value="1"/>
</dbReference>
<keyword evidence="4" id="KW-1185">Reference proteome</keyword>
<dbReference type="Pfam" id="PF00106">
    <property type="entry name" value="adh_short"/>
    <property type="match status" value="1"/>
</dbReference>
<name>A0A9P9DX42_9HYPO</name>
<evidence type="ECO:0000256" key="1">
    <source>
        <dbReference type="ARBA" id="ARBA00006484"/>
    </source>
</evidence>
<feature type="non-terminal residue" evidence="3">
    <location>
        <position position="1"/>
    </location>
</feature>
<dbReference type="PANTHER" id="PTHR24322:SF736">
    <property type="entry name" value="RETINOL DEHYDROGENASE 10"/>
    <property type="match status" value="1"/>
</dbReference>
<protein>
    <submittedName>
        <fullName evidence="3">Uncharacterized protein</fullName>
    </submittedName>
</protein>